<dbReference type="RefSeq" id="WP_021330410.1">
    <property type="nucleotide sequence ID" value="NZ_AUZJ01000037.1"/>
</dbReference>
<comment type="caution">
    <text evidence="2">The sequence shown here is derived from an EMBL/GenBank/DDBJ whole genome shotgun (WGS) entry which is preliminary data.</text>
</comment>
<evidence type="ECO:0000256" key="1">
    <source>
        <dbReference type="SAM" id="Phobius"/>
    </source>
</evidence>
<sequence length="103" mass="11200">MIGLIIFIVIAVLIAVFTGFNIRNVCDVNVIFHTFHNVPVFITIIVSFVAGIVVALPFSFGKGKSIAAKKIDKIKAKAAKDALKNAESIDKKAPAENRMTEKK</sequence>
<reference evidence="4 5" key="1">
    <citation type="submission" date="2013-08" db="EMBL/GenBank/DDBJ databases">
        <authorList>
            <person name="Durkin A.S."/>
            <person name="Haft D.R."/>
            <person name="McCorrison J."/>
            <person name="Torralba M."/>
            <person name="Gillis M."/>
            <person name="Haft D.H."/>
            <person name="Methe B."/>
            <person name="Sutton G."/>
            <person name="Nelson K.E."/>
        </authorList>
    </citation>
    <scope>NUCLEOTIDE SEQUENCE [LARGE SCALE GENOMIC DNA]</scope>
    <source>
        <strain evidence="3 5">ATCC 35536</strain>
        <strain evidence="2 4">VPI DR56BR1116</strain>
    </source>
</reference>
<dbReference type="PATRIC" id="fig|1125725.3.peg.1406"/>
<evidence type="ECO:0000313" key="4">
    <source>
        <dbReference type="Proteomes" id="UP000016412"/>
    </source>
</evidence>
<dbReference type="Proteomes" id="UP000016412">
    <property type="component" value="Unassembled WGS sequence"/>
</dbReference>
<organism evidence="2 4">
    <name type="scientific">Treponema socranskii subsp. socranskii VPI DR56BR1116 = ATCC 35536</name>
    <dbReference type="NCBI Taxonomy" id="1125725"/>
    <lineage>
        <taxon>Bacteria</taxon>
        <taxon>Pseudomonadati</taxon>
        <taxon>Spirochaetota</taxon>
        <taxon>Spirochaetia</taxon>
        <taxon>Spirochaetales</taxon>
        <taxon>Treponemataceae</taxon>
        <taxon>Treponema</taxon>
    </lineage>
</organism>
<keyword evidence="1" id="KW-0472">Membrane</keyword>
<dbReference type="STRING" id="1125725.HMPREF1325_0301"/>
<evidence type="ECO:0000313" key="3">
    <source>
        <dbReference type="EMBL" id="ERK00142.1"/>
    </source>
</evidence>
<name>U1F9A0_TRESO</name>
<evidence type="ECO:0000313" key="2">
    <source>
        <dbReference type="EMBL" id="ERF60627.1"/>
    </source>
</evidence>
<keyword evidence="1" id="KW-1133">Transmembrane helix</keyword>
<protein>
    <recommendedName>
        <fullName evidence="6">Lipopolysaccharide assembly protein A domain-containing protein</fullName>
    </recommendedName>
</protein>
<accession>U1F9A0</accession>
<keyword evidence="1" id="KW-0812">Transmembrane</keyword>
<dbReference type="EMBL" id="AVQI01000068">
    <property type="protein sequence ID" value="ERK00142.1"/>
    <property type="molecule type" value="Genomic_DNA"/>
</dbReference>
<dbReference type="EMBL" id="AUZJ01000037">
    <property type="protein sequence ID" value="ERF60627.1"/>
    <property type="molecule type" value="Genomic_DNA"/>
</dbReference>
<feature type="transmembrane region" description="Helical" evidence="1">
    <location>
        <begin position="38"/>
        <end position="60"/>
    </location>
</feature>
<dbReference type="Proteomes" id="UP000016646">
    <property type="component" value="Unassembled WGS sequence"/>
</dbReference>
<gene>
    <name evidence="3" type="ORF">HMPREF0860_2119</name>
    <name evidence="2" type="ORF">HMPREF1325_0301</name>
</gene>
<evidence type="ECO:0000313" key="5">
    <source>
        <dbReference type="Proteomes" id="UP000016646"/>
    </source>
</evidence>
<proteinExistence type="predicted"/>
<keyword evidence="5" id="KW-1185">Reference proteome</keyword>
<evidence type="ECO:0008006" key="6">
    <source>
        <dbReference type="Google" id="ProtNLM"/>
    </source>
</evidence>
<dbReference type="AlphaFoldDB" id="U1F9A0"/>